<organism evidence="2 3">
    <name type="scientific">Dysosmobacter segnis</name>
    <dbReference type="NCBI Taxonomy" id="2763042"/>
    <lineage>
        <taxon>Bacteria</taxon>
        <taxon>Bacillati</taxon>
        <taxon>Bacillota</taxon>
        <taxon>Clostridia</taxon>
        <taxon>Eubacteriales</taxon>
        <taxon>Oscillospiraceae</taxon>
        <taxon>Dysosmobacter</taxon>
    </lineage>
</organism>
<keyword evidence="1" id="KW-0812">Transmembrane</keyword>
<feature type="transmembrane region" description="Helical" evidence="1">
    <location>
        <begin position="7"/>
        <end position="35"/>
    </location>
</feature>
<proteinExistence type="predicted"/>
<keyword evidence="3" id="KW-1185">Reference proteome</keyword>
<reference evidence="2" key="1">
    <citation type="submission" date="2020-08" db="EMBL/GenBank/DDBJ databases">
        <title>Genome public.</title>
        <authorList>
            <person name="Liu C."/>
            <person name="Sun Q."/>
        </authorList>
    </citation>
    <scope>NUCLEOTIDE SEQUENCE</scope>
    <source>
        <strain evidence="2">BX15</strain>
    </source>
</reference>
<gene>
    <name evidence="2" type="ORF">H8Z83_01270</name>
</gene>
<feature type="transmembrane region" description="Helical" evidence="1">
    <location>
        <begin position="55"/>
        <end position="77"/>
    </location>
</feature>
<dbReference type="EMBL" id="JACOQI010000001">
    <property type="protein sequence ID" value="MBC5768981.1"/>
    <property type="molecule type" value="Genomic_DNA"/>
</dbReference>
<dbReference type="Proteomes" id="UP000620327">
    <property type="component" value="Unassembled WGS sequence"/>
</dbReference>
<evidence type="ECO:0000256" key="1">
    <source>
        <dbReference type="SAM" id="Phobius"/>
    </source>
</evidence>
<protein>
    <submittedName>
        <fullName evidence="2">Uncharacterized protein</fullName>
    </submittedName>
</protein>
<dbReference type="AlphaFoldDB" id="A0A923S5X7"/>
<evidence type="ECO:0000313" key="3">
    <source>
        <dbReference type="Proteomes" id="UP000620327"/>
    </source>
</evidence>
<name>A0A923S5X7_9FIRM</name>
<evidence type="ECO:0000313" key="2">
    <source>
        <dbReference type="EMBL" id="MBC5768981.1"/>
    </source>
</evidence>
<comment type="caution">
    <text evidence="2">The sequence shown here is derived from an EMBL/GenBank/DDBJ whole genome shotgun (WGS) entry which is preliminary data.</text>
</comment>
<keyword evidence="1" id="KW-1133">Transmembrane helix</keyword>
<dbReference type="RefSeq" id="WP_187013378.1">
    <property type="nucleotide sequence ID" value="NZ_JACOQI010000001.1"/>
</dbReference>
<keyword evidence="1" id="KW-0472">Membrane</keyword>
<accession>A0A923S5X7</accession>
<sequence length="123" mass="14122">MTILQQVLLAFAAFVLFIFAIRLVFALLLHLQLLPILVWLGVGRIYPQWAAEHPFVFYGVLAFFGLLALSCWLRPVVEWVQERQMLRLAERQIKNDLHRANAEGRTITGFQLCNGVPIPEYGD</sequence>